<comment type="subcellular location">
    <subcellularLocation>
        <location evidence="4">Nucleus</location>
    </subcellularLocation>
</comment>
<protein>
    <recommendedName>
        <fullName evidence="5">Homeobox domain-containing protein</fullName>
    </recommendedName>
</protein>
<dbReference type="GO" id="GO:0003677">
    <property type="term" value="F:DNA binding"/>
    <property type="evidence" value="ECO:0007669"/>
    <property type="project" value="UniProtKB-UniRule"/>
</dbReference>
<keyword evidence="2 4" id="KW-0371">Homeobox</keyword>
<evidence type="ECO:0000313" key="7">
    <source>
        <dbReference type="Proteomes" id="UP000029725"/>
    </source>
</evidence>
<proteinExistence type="predicted"/>
<evidence type="ECO:0000256" key="4">
    <source>
        <dbReference type="PROSITE-ProRule" id="PRU00108"/>
    </source>
</evidence>
<dbReference type="SUPFAM" id="SSF46689">
    <property type="entry name" value="Homeodomain-like"/>
    <property type="match status" value="1"/>
</dbReference>
<evidence type="ECO:0000256" key="3">
    <source>
        <dbReference type="ARBA" id="ARBA00023242"/>
    </source>
</evidence>
<feature type="domain" description="Homeobox" evidence="5">
    <location>
        <begin position="135"/>
        <end position="198"/>
    </location>
</feature>
<dbReference type="CDD" id="cd00086">
    <property type="entry name" value="homeodomain"/>
    <property type="match status" value="1"/>
</dbReference>
<evidence type="ECO:0000259" key="5">
    <source>
        <dbReference type="PROSITE" id="PS50071"/>
    </source>
</evidence>
<keyword evidence="7" id="KW-1185">Reference proteome</keyword>
<dbReference type="InterPro" id="IPR008422">
    <property type="entry name" value="KN_HD"/>
</dbReference>
<evidence type="ECO:0000313" key="6">
    <source>
        <dbReference type="EMBL" id="KGG52683.1"/>
    </source>
</evidence>
<dbReference type="OrthoDB" id="10056939at2759"/>
<name>A0A098VU75_9MICR</name>
<evidence type="ECO:0000256" key="1">
    <source>
        <dbReference type="ARBA" id="ARBA00023125"/>
    </source>
</evidence>
<dbReference type="GO" id="GO:0005634">
    <property type="term" value="C:nucleus"/>
    <property type="evidence" value="ECO:0007669"/>
    <property type="project" value="UniProtKB-SubCell"/>
</dbReference>
<keyword evidence="3 4" id="KW-0539">Nucleus</keyword>
<comment type="caution">
    <text evidence="6">The sequence shown here is derived from an EMBL/GenBank/DDBJ whole genome shotgun (WGS) entry which is preliminary data.</text>
</comment>
<reference evidence="6 7" key="1">
    <citation type="submission" date="2014-04" db="EMBL/GenBank/DDBJ databases">
        <title>A new species of microsporidia sheds light on the evolution of extreme parasitism.</title>
        <authorList>
            <person name="Haag K.L."/>
            <person name="James T.Y."/>
            <person name="Larsson R."/>
            <person name="Schaer T.M."/>
            <person name="Refardt D."/>
            <person name="Pombert J.-F."/>
            <person name="Ebert D."/>
        </authorList>
    </citation>
    <scope>NUCLEOTIDE SEQUENCE [LARGE SCALE GENOMIC DNA]</scope>
    <source>
        <strain evidence="6 7">UGP3</strain>
        <tissue evidence="6">Spores</tissue>
    </source>
</reference>
<dbReference type="GeneID" id="25258427"/>
<dbReference type="VEuPathDB" id="MicrosporidiaDB:DI09_143p10"/>
<dbReference type="InterPro" id="IPR050224">
    <property type="entry name" value="TALE_homeobox"/>
</dbReference>
<dbReference type="RefSeq" id="XP_013239119.1">
    <property type="nucleotide sequence ID" value="XM_013383665.1"/>
</dbReference>
<dbReference type="AlphaFoldDB" id="A0A098VU75"/>
<dbReference type="HOGENOM" id="CLU_106819_0_0_1"/>
<sequence length="206" mass="24130">MSSKTTNLLLDIWQKFISLRQKVFANSHTNSQDDIILLNEYRNLFNQTTAGVEISEYDRQLIEAIIRYSENLQKSIVAKGEFLMKRADILFVFQSKISAIINESIPLDTLEIERSHIPKQMGYPEKHINPNSTSSLKFSKRSNYPKNVTFVLKNWLENNTNHPYPDEEQKVKLSRQTGLCLTQINNWFINARRRILPDLTEKRSIR</sequence>
<dbReference type="GO" id="GO:0006355">
    <property type="term" value="P:regulation of DNA-templated transcription"/>
    <property type="evidence" value="ECO:0007669"/>
    <property type="project" value="InterPro"/>
</dbReference>
<gene>
    <name evidence="6" type="ORF">DI09_143p10</name>
</gene>
<dbReference type="Gene3D" id="1.10.10.60">
    <property type="entry name" value="Homeodomain-like"/>
    <property type="match status" value="1"/>
</dbReference>
<accession>A0A098VU75</accession>
<dbReference type="InterPro" id="IPR001356">
    <property type="entry name" value="HD"/>
</dbReference>
<dbReference type="Proteomes" id="UP000029725">
    <property type="component" value="Unassembled WGS sequence"/>
</dbReference>
<dbReference type="PROSITE" id="PS50071">
    <property type="entry name" value="HOMEOBOX_2"/>
    <property type="match status" value="1"/>
</dbReference>
<dbReference type="PANTHER" id="PTHR11850">
    <property type="entry name" value="HOMEOBOX PROTEIN TRANSCRIPTION FACTORS"/>
    <property type="match status" value="1"/>
</dbReference>
<dbReference type="Pfam" id="PF05920">
    <property type="entry name" value="Homeobox_KN"/>
    <property type="match status" value="1"/>
</dbReference>
<feature type="DNA-binding region" description="Homeobox" evidence="4">
    <location>
        <begin position="137"/>
        <end position="199"/>
    </location>
</feature>
<evidence type="ECO:0000256" key="2">
    <source>
        <dbReference type="ARBA" id="ARBA00023155"/>
    </source>
</evidence>
<dbReference type="InterPro" id="IPR009057">
    <property type="entry name" value="Homeodomain-like_sf"/>
</dbReference>
<keyword evidence="1 4" id="KW-0238">DNA-binding</keyword>
<dbReference type="SMART" id="SM00389">
    <property type="entry name" value="HOX"/>
    <property type="match status" value="1"/>
</dbReference>
<organism evidence="6 7">
    <name type="scientific">Mitosporidium daphniae</name>
    <dbReference type="NCBI Taxonomy" id="1485682"/>
    <lineage>
        <taxon>Eukaryota</taxon>
        <taxon>Fungi</taxon>
        <taxon>Fungi incertae sedis</taxon>
        <taxon>Microsporidia</taxon>
        <taxon>Mitosporidium</taxon>
    </lineage>
</organism>
<dbReference type="EMBL" id="JMKJ01000048">
    <property type="protein sequence ID" value="KGG52683.1"/>
    <property type="molecule type" value="Genomic_DNA"/>
</dbReference>